<dbReference type="PANTHER" id="PTHR40446:SF2">
    <property type="entry name" value="N-ACETYLGLUCOSAMINE-1-PHOSPHODIESTER ALPHA-N-ACETYLGLUCOSAMINIDASE"/>
    <property type="match status" value="1"/>
</dbReference>
<dbReference type="Pfam" id="PF09992">
    <property type="entry name" value="NAGPA"/>
    <property type="match status" value="1"/>
</dbReference>
<dbReference type="InterPro" id="IPR018711">
    <property type="entry name" value="NAGPA"/>
</dbReference>
<dbReference type="Proteomes" id="UP000593591">
    <property type="component" value="Chromosome"/>
</dbReference>
<evidence type="ECO:0000313" key="4">
    <source>
        <dbReference type="EMBL" id="QOS40711.1"/>
    </source>
</evidence>
<feature type="domain" description="Phosphodiester glycosidase" evidence="2">
    <location>
        <begin position="98"/>
        <end position="244"/>
    </location>
</feature>
<sequence>MKRIIWILSLCLAISACATSNNLTVQTEAAHTENFLIFQPEWETDRDFPCMSTASFRSRKFPLKYTIVKLDLNAEDTEIIIDCNKSSVKKFASENNCLLALNATPFGKQPAEIVIRNKEKLYPPEPKYSALAFFKETKGWSARIALSQEDEILEKADIAAGGFFTILAEGKCVKQYIHTDDARIAAGTAENGRILYILAVDGGIFSGSRGLSFLECALIFKQLGCDYAIEFDGGNSTELCIHGKRITKIPFLRKQLVHIGFRPEQM</sequence>
<evidence type="ECO:0000313" key="6">
    <source>
        <dbReference type="Proteomes" id="UP000593591"/>
    </source>
</evidence>
<proteinExistence type="predicted"/>
<dbReference type="KEGG" id="trc:DYE49_09725"/>
<dbReference type="AlphaFoldDB" id="A0A840S9N8"/>
<feature type="signal peptide" evidence="1">
    <location>
        <begin position="1"/>
        <end position="18"/>
    </location>
</feature>
<dbReference type="PROSITE" id="PS51257">
    <property type="entry name" value="PROKAR_LIPOPROTEIN"/>
    <property type="match status" value="1"/>
</dbReference>
<dbReference type="PANTHER" id="PTHR40446">
    <property type="entry name" value="N-ACETYLGLUCOSAMINE-1-PHOSPHODIESTER ALPHA-N-ACETYLGLUCOSAMINIDASE"/>
    <property type="match status" value="1"/>
</dbReference>
<evidence type="ECO:0000313" key="5">
    <source>
        <dbReference type="Proteomes" id="UP000578697"/>
    </source>
</evidence>
<reference evidence="4 6" key="1">
    <citation type="submission" date="2018-08" db="EMBL/GenBank/DDBJ databases">
        <title>The first complete genome of Treponema rectale (CHPAT), a commensal spirochete of the bovine rectum.</title>
        <authorList>
            <person name="Staton G.J."/>
            <person name="Clegg S.R."/>
            <person name="Carter S.D."/>
            <person name="Radford A.D."/>
            <person name="Darby A."/>
            <person name="Hall N."/>
            <person name="Birtles R.J."/>
            <person name="Evans N.J."/>
        </authorList>
    </citation>
    <scope>NUCLEOTIDE SEQUENCE [LARGE SCALE GENOMIC DNA]</scope>
    <source>
        <strain evidence="4 6">CHPA</strain>
    </source>
</reference>
<dbReference type="RefSeq" id="WP_184652816.1">
    <property type="nucleotide sequence ID" value="NZ_JACHFR010000002.1"/>
</dbReference>
<dbReference type="Proteomes" id="UP000578697">
    <property type="component" value="Unassembled WGS sequence"/>
</dbReference>
<accession>A0A840S9N8</accession>
<dbReference type="EMBL" id="JACHFR010000002">
    <property type="protein sequence ID" value="MBB5219409.1"/>
    <property type="molecule type" value="Genomic_DNA"/>
</dbReference>
<gene>
    <name evidence="4" type="ORF">DYE49_09725</name>
    <name evidence="3" type="ORF">HNP77_001778</name>
</gene>
<dbReference type="EMBL" id="CP031517">
    <property type="protein sequence ID" value="QOS40711.1"/>
    <property type="molecule type" value="Genomic_DNA"/>
</dbReference>
<keyword evidence="1" id="KW-0732">Signal</keyword>
<evidence type="ECO:0000313" key="3">
    <source>
        <dbReference type="EMBL" id="MBB5219409.1"/>
    </source>
</evidence>
<organism evidence="3 5">
    <name type="scientific">Treponema rectale</name>
    <dbReference type="NCBI Taxonomy" id="744512"/>
    <lineage>
        <taxon>Bacteria</taxon>
        <taxon>Pseudomonadati</taxon>
        <taxon>Spirochaetota</taxon>
        <taxon>Spirochaetia</taxon>
        <taxon>Spirochaetales</taxon>
        <taxon>Treponemataceae</taxon>
        <taxon>Treponema</taxon>
    </lineage>
</organism>
<protein>
    <recommendedName>
        <fullName evidence="2">Phosphodiester glycosidase domain-containing protein</fullName>
    </recommendedName>
</protein>
<name>A0A840S9N8_9SPIR</name>
<keyword evidence="5" id="KW-1185">Reference proteome</keyword>
<evidence type="ECO:0000256" key="1">
    <source>
        <dbReference type="SAM" id="SignalP"/>
    </source>
</evidence>
<reference evidence="3 5" key="2">
    <citation type="submission" date="2020-08" db="EMBL/GenBank/DDBJ databases">
        <title>Genomic Encyclopedia of Type Strains, Phase IV (KMG-IV): sequencing the most valuable type-strain genomes for metagenomic binning, comparative biology and taxonomic classification.</title>
        <authorList>
            <person name="Goeker M."/>
        </authorList>
    </citation>
    <scope>NUCLEOTIDE SEQUENCE [LARGE SCALE GENOMIC DNA]</scope>
    <source>
        <strain evidence="3 5">DSM 103679</strain>
    </source>
</reference>
<evidence type="ECO:0000259" key="2">
    <source>
        <dbReference type="Pfam" id="PF09992"/>
    </source>
</evidence>
<feature type="chain" id="PRO_5033643902" description="Phosphodiester glycosidase domain-containing protein" evidence="1">
    <location>
        <begin position="19"/>
        <end position="266"/>
    </location>
</feature>